<dbReference type="Proteomes" id="UP000011135">
    <property type="component" value="Unassembled WGS sequence"/>
</dbReference>
<reference evidence="1 2" key="1">
    <citation type="submission" date="2012-12" db="EMBL/GenBank/DDBJ databases">
        <title>Genome assembly of Fulvivirga imtechensis AK7.</title>
        <authorList>
            <person name="Nupur N."/>
            <person name="Khatri I."/>
            <person name="Kumar R."/>
            <person name="Subramanian S."/>
            <person name="Pinnaka A."/>
        </authorList>
    </citation>
    <scope>NUCLEOTIDE SEQUENCE [LARGE SCALE GENOMIC DNA]</scope>
    <source>
        <strain evidence="1 2">AK7</strain>
    </source>
</reference>
<proteinExistence type="predicted"/>
<gene>
    <name evidence="1" type="ORF">C900_02834</name>
</gene>
<sequence>MKKVLINHYGKIIGTRYYESLPKTIICPHCHNERRLQFTPFNKTMLCNGDESGLRYYHKSCLALFELMEE</sequence>
<protein>
    <submittedName>
        <fullName evidence="1">Uncharacterized protein</fullName>
    </submittedName>
</protein>
<name>L8JT16_9BACT</name>
<dbReference type="EMBL" id="AMZN01000042">
    <property type="protein sequence ID" value="ELR71333.1"/>
    <property type="molecule type" value="Genomic_DNA"/>
</dbReference>
<comment type="caution">
    <text evidence="1">The sequence shown here is derived from an EMBL/GenBank/DDBJ whole genome shotgun (WGS) entry which is preliminary data.</text>
</comment>
<accession>L8JT16</accession>
<dbReference type="RefSeq" id="WP_009580151.1">
    <property type="nucleotide sequence ID" value="NZ_AMZN01000042.1"/>
</dbReference>
<organism evidence="1 2">
    <name type="scientific">Fulvivirga imtechensis AK7</name>
    <dbReference type="NCBI Taxonomy" id="1237149"/>
    <lineage>
        <taxon>Bacteria</taxon>
        <taxon>Pseudomonadati</taxon>
        <taxon>Bacteroidota</taxon>
        <taxon>Cytophagia</taxon>
        <taxon>Cytophagales</taxon>
        <taxon>Fulvivirgaceae</taxon>
        <taxon>Fulvivirga</taxon>
    </lineage>
</organism>
<dbReference type="AlphaFoldDB" id="L8JT16"/>
<evidence type="ECO:0000313" key="1">
    <source>
        <dbReference type="EMBL" id="ELR71333.1"/>
    </source>
</evidence>
<keyword evidence="2" id="KW-1185">Reference proteome</keyword>
<evidence type="ECO:0000313" key="2">
    <source>
        <dbReference type="Proteomes" id="UP000011135"/>
    </source>
</evidence>